<feature type="transmembrane region" description="Helical" evidence="1">
    <location>
        <begin position="71"/>
        <end position="91"/>
    </location>
</feature>
<gene>
    <name evidence="2" type="ORF">H7965_19565</name>
</gene>
<dbReference type="EMBL" id="JACOMF010000030">
    <property type="protein sequence ID" value="MBC4017511.1"/>
    <property type="molecule type" value="Genomic_DNA"/>
</dbReference>
<dbReference type="RefSeq" id="WP_186772275.1">
    <property type="nucleotide sequence ID" value="NZ_JACOMF010000030.1"/>
</dbReference>
<dbReference type="AlphaFoldDB" id="A0A9X0R0K8"/>
<keyword evidence="1" id="KW-0812">Transmembrane</keyword>
<feature type="transmembrane region" description="Helical" evidence="1">
    <location>
        <begin position="155"/>
        <end position="179"/>
    </location>
</feature>
<dbReference type="Pfam" id="PF04955">
    <property type="entry name" value="HupE_UreJ"/>
    <property type="match status" value="1"/>
</dbReference>
<dbReference type="InterPro" id="IPR007038">
    <property type="entry name" value="HupE_UreJ"/>
</dbReference>
<dbReference type="Proteomes" id="UP000600101">
    <property type="component" value="Unassembled WGS sequence"/>
</dbReference>
<evidence type="ECO:0000313" key="2">
    <source>
        <dbReference type="EMBL" id="MBC4017511.1"/>
    </source>
</evidence>
<keyword evidence="1" id="KW-0472">Membrane</keyword>
<name>A0A9X0R0K8_9PROT</name>
<sequence>MPRRLLPAIAALATVLPVRGFAHHPMDGAVPATAWEGIASGIAHPVIGLDHLAFLLAAGTLAATAPRLGGLWALAAFLGAGLVGALLHLAGAGLGPVEAAVALSVLLAGMALLAPVSRRRGKALVWLAAAFGAAGLFHGQAYAEAVVGAGPVPVMAYLATLVAVQVAIGLAAMAAARRFGLLDGATRHRRLAGMGVTVVGAVALVAAVLA</sequence>
<feature type="transmembrane region" description="Helical" evidence="1">
    <location>
        <begin position="191"/>
        <end position="209"/>
    </location>
</feature>
<comment type="caution">
    <text evidence="2">The sequence shown here is derived from an EMBL/GenBank/DDBJ whole genome shotgun (WGS) entry which is preliminary data.</text>
</comment>
<reference evidence="2" key="1">
    <citation type="submission" date="2020-08" db="EMBL/GenBank/DDBJ databases">
        <authorList>
            <person name="Hu Y."/>
            <person name="Nguyen S.V."/>
            <person name="Li F."/>
            <person name="Fanning S."/>
        </authorList>
    </citation>
    <scope>NUCLEOTIDE SEQUENCE</scope>
    <source>
        <strain evidence="2">SYSU D8009</strain>
    </source>
</reference>
<organism evidence="2 3">
    <name type="scientific">Siccirubricoccus deserti</name>
    <dbReference type="NCBI Taxonomy" id="2013562"/>
    <lineage>
        <taxon>Bacteria</taxon>
        <taxon>Pseudomonadati</taxon>
        <taxon>Pseudomonadota</taxon>
        <taxon>Alphaproteobacteria</taxon>
        <taxon>Acetobacterales</taxon>
        <taxon>Roseomonadaceae</taxon>
        <taxon>Siccirubricoccus</taxon>
    </lineage>
</organism>
<evidence type="ECO:0000256" key="1">
    <source>
        <dbReference type="SAM" id="Phobius"/>
    </source>
</evidence>
<proteinExistence type="predicted"/>
<protein>
    <submittedName>
        <fullName evidence="2">HupE/UreJ family protein</fullName>
    </submittedName>
</protein>
<keyword evidence="3" id="KW-1185">Reference proteome</keyword>
<evidence type="ECO:0000313" key="3">
    <source>
        <dbReference type="Proteomes" id="UP000600101"/>
    </source>
</evidence>
<feature type="transmembrane region" description="Helical" evidence="1">
    <location>
        <begin position="44"/>
        <end position="64"/>
    </location>
</feature>
<keyword evidence="1" id="KW-1133">Transmembrane helix</keyword>
<accession>A0A9X0R0K8</accession>
<feature type="transmembrane region" description="Helical" evidence="1">
    <location>
        <begin position="123"/>
        <end position="143"/>
    </location>
</feature>
<feature type="transmembrane region" description="Helical" evidence="1">
    <location>
        <begin position="97"/>
        <end position="116"/>
    </location>
</feature>